<evidence type="ECO:0000313" key="2">
    <source>
        <dbReference type="EMBL" id="WEB39902.1"/>
    </source>
</evidence>
<dbReference type="Proteomes" id="UP001218629">
    <property type="component" value="Chromosome"/>
</dbReference>
<evidence type="ECO:0000256" key="1">
    <source>
        <dbReference type="SAM" id="MobiDB-lite"/>
    </source>
</evidence>
<accession>A0ABY8A877</accession>
<reference evidence="2 3" key="1">
    <citation type="submission" date="2022-03" db="EMBL/GenBank/DDBJ databases">
        <title>Streptomyces yunnanensis P86,complete genome.</title>
        <authorList>
            <person name="Chen S."/>
            <person name="Zhang Q."/>
        </authorList>
    </citation>
    <scope>NUCLEOTIDE SEQUENCE [LARGE SCALE GENOMIC DNA]</scope>
    <source>
        <strain evidence="2 3">P86</strain>
    </source>
</reference>
<evidence type="ECO:0000313" key="3">
    <source>
        <dbReference type="Proteomes" id="UP001218629"/>
    </source>
</evidence>
<name>A0ABY8A877_9ACTN</name>
<sequence length="63" mass="6400">MTAAGYRAAVARTPHGPVPVASPQHLGDPASTQAMTEHGTAVVEELVADVVLEALAGNWSPVP</sequence>
<keyword evidence="3" id="KW-1185">Reference proteome</keyword>
<feature type="region of interest" description="Disordered" evidence="1">
    <location>
        <begin position="1"/>
        <end position="32"/>
    </location>
</feature>
<dbReference type="EMBL" id="CP095749">
    <property type="protein sequence ID" value="WEB39902.1"/>
    <property type="molecule type" value="Genomic_DNA"/>
</dbReference>
<proteinExistence type="predicted"/>
<organism evidence="2 3">
    <name type="scientific">Streptomyces yunnanensis</name>
    <dbReference type="NCBI Taxonomy" id="156453"/>
    <lineage>
        <taxon>Bacteria</taxon>
        <taxon>Bacillati</taxon>
        <taxon>Actinomycetota</taxon>
        <taxon>Actinomycetes</taxon>
        <taxon>Kitasatosporales</taxon>
        <taxon>Streptomycetaceae</taxon>
        <taxon>Streptomyces</taxon>
    </lineage>
</organism>
<protein>
    <submittedName>
        <fullName evidence="2">Uncharacterized protein</fullName>
    </submittedName>
</protein>
<gene>
    <name evidence="2" type="ORF">MOV08_11865</name>
</gene>